<dbReference type="PANTHER" id="PTHR10890:SF3">
    <property type="entry name" value="CYSTEINE--TRNA LIGASE, CYTOPLASMIC"/>
    <property type="match status" value="1"/>
</dbReference>
<evidence type="ECO:0000256" key="3">
    <source>
        <dbReference type="ARBA" id="ARBA00011245"/>
    </source>
</evidence>
<feature type="binding site" evidence="13">
    <location>
        <position position="269"/>
    </location>
    <ligand>
        <name>ATP</name>
        <dbReference type="ChEBI" id="CHEBI:30616"/>
    </ligand>
</feature>
<accession>H3NNS1</accession>
<dbReference type="AlphaFoldDB" id="H3NNS1"/>
<dbReference type="InterPro" id="IPR009080">
    <property type="entry name" value="tRNAsynth_Ia_anticodon-bd"/>
</dbReference>
<comment type="subcellular location">
    <subcellularLocation>
        <location evidence="1 13">Cytoplasm</location>
    </subcellularLocation>
</comment>
<gene>
    <name evidence="13" type="primary">cysS</name>
    <name evidence="16" type="ORF">HMPREF9709_00982</name>
</gene>
<protein>
    <recommendedName>
        <fullName evidence="13">Cysteine--tRNA ligase</fullName>
        <ecNumber evidence="13">6.1.1.16</ecNumber>
    </recommendedName>
    <alternativeName>
        <fullName evidence="13">Cysteinyl-tRNA synthetase</fullName>
        <shortName evidence="13">CysRS</shortName>
    </alternativeName>
</protein>
<evidence type="ECO:0000256" key="13">
    <source>
        <dbReference type="HAMAP-Rule" id="MF_00041"/>
    </source>
</evidence>
<feature type="short sequence motif" description="'KMSKS' region" evidence="13">
    <location>
        <begin position="266"/>
        <end position="270"/>
    </location>
</feature>
<comment type="similarity">
    <text evidence="2 13">Belongs to the class-I aminoacyl-tRNA synthetase family.</text>
</comment>
<dbReference type="CDD" id="cd00672">
    <property type="entry name" value="CysRS_core"/>
    <property type="match status" value="1"/>
</dbReference>
<dbReference type="GO" id="GO:0005524">
    <property type="term" value="F:ATP binding"/>
    <property type="evidence" value="ECO:0007669"/>
    <property type="project" value="UniProtKB-UniRule"/>
</dbReference>
<dbReference type="STRING" id="883114.HMPREF9709_00982"/>
<feature type="domain" description="Cysteinyl-tRNA synthetase class Ia DALR" evidence="15">
    <location>
        <begin position="353"/>
        <end position="414"/>
    </location>
</feature>
<comment type="subunit">
    <text evidence="3 13">Monomer.</text>
</comment>
<comment type="caution">
    <text evidence="16">The sequence shown here is derived from an EMBL/GenBank/DDBJ whole genome shotgun (WGS) entry which is preliminary data.</text>
</comment>
<feature type="coiled-coil region" evidence="14">
    <location>
        <begin position="411"/>
        <end position="438"/>
    </location>
</feature>
<dbReference type="GO" id="GO:0008270">
    <property type="term" value="F:zinc ion binding"/>
    <property type="evidence" value="ECO:0007669"/>
    <property type="project" value="UniProtKB-UniRule"/>
</dbReference>
<evidence type="ECO:0000259" key="15">
    <source>
        <dbReference type="SMART" id="SM00840"/>
    </source>
</evidence>
<evidence type="ECO:0000256" key="10">
    <source>
        <dbReference type="ARBA" id="ARBA00022917"/>
    </source>
</evidence>
<evidence type="ECO:0000256" key="12">
    <source>
        <dbReference type="ARBA" id="ARBA00047398"/>
    </source>
</evidence>
<comment type="cofactor">
    <cofactor evidence="13">
        <name>Zn(2+)</name>
        <dbReference type="ChEBI" id="CHEBI:29105"/>
    </cofactor>
    <text evidence="13">Binds 1 zinc ion per subunit.</text>
</comment>
<dbReference type="OrthoDB" id="9815130at2"/>
<dbReference type="NCBIfam" id="TIGR00435">
    <property type="entry name" value="cysS"/>
    <property type="match status" value="1"/>
</dbReference>
<evidence type="ECO:0000256" key="14">
    <source>
        <dbReference type="SAM" id="Coils"/>
    </source>
</evidence>
<dbReference type="InterPro" id="IPR032678">
    <property type="entry name" value="tRNA-synt_1_cat_dom"/>
</dbReference>
<evidence type="ECO:0000256" key="4">
    <source>
        <dbReference type="ARBA" id="ARBA00022490"/>
    </source>
</evidence>
<evidence type="ECO:0000256" key="7">
    <source>
        <dbReference type="ARBA" id="ARBA00022741"/>
    </source>
</evidence>
<dbReference type="Proteomes" id="UP000004191">
    <property type="component" value="Unassembled WGS sequence"/>
</dbReference>
<dbReference type="FunFam" id="3.40.50.620:FF:000009">
    <property type="entry name" value="Cysteine--tRNA ligase"/>
    <property type="match status" value="1"/>
</dbReference>
<dbReference type="Pfam" id="PF23493">
    <property type="entry name" value="CysS_C"/>
    <property type="match status" value="1"/>
</dbReference>
<organism evidence="16 17">
    <name type="scientific">Helcococcus kunzii ATCC 51366</name>
    <dbReference type="NCBI Taxonomy" id="883114"/>
    <lineage>
        <taxon>Bacteria</taxon>
        <taxon>Bacillati</taxon>
        <taxon>Bacillota</taxon>
        <taxon>Tissierellia</taxon>
        <taxon>Tissierellales</taxon>
        <taxon>Peptoniphilaceae</taxon>
        <taxon>Helcococcus</taxon>
    </lineage>
</organism>
<comment type="catalytic activity">
    <reaction evidence="12 13">
        <text>tRNA(Cys) + L-cysteine + ATP = L-cysteinyl-tRNA(Cys) + AMP + diphosphate</text>
        <dbReference type="Rhea" id="RHEA:17773"/>
        <dbReference type="Rhea" id="RHEA-COMP:9661"/>
        <dbReference type="Rhea" id="RHEA-COMP:9679"/>
        <dbReference type="ChEBI" id="CHEBI:30616"/>
        <dbReference type="ChEBI" id="CHEBI:33019"/>
        <dbReference type="ChEBI" id="CHEBI:35235"/>
        <dbReference type="ChEBI" id="CHEBI:78442"/>
        <dbReference type="ChEBI" id="CHEBI:78517"/>
        <dbReference type="ChEBI" id="CHEBI:456215"/>
        <dbReference type="EC" id="6.1.1.16"/>
    </reaction>
</comment>
<dbReference type="eggNOG" id="COG0215">
    <property type="taxonomic scope" value="Bacteria"/>
</dbReference>
<dbReference type="RefSeq" id="WP_005398450.1">
    <property type="nucleotide sequence ID" value="NZ_JH601088.1"/>
</dbReference>
<dbReference type="HOGENOM" id="CLU_013528_0_1_9"/>
<keyword evidence="6 13" id="KW-0479">Metal-binding</keyword>
<dbReference type="Gene3D" id="3.40.50.620">
    <property type="entry name" value="HUPs"/>
    <property type="match status" value="1"/>
</dbReference>
<dbReference type="SUPFAM" id="SSF52374">
    <property type="entry name" value="Nucleotidylyl transferase"/>
    <property type="match status" value="1"/>
</dbReference>
<dbReference type="Gene3D" id="1.20.120.1910">
    <property type="entry name" value="Cysteine-tRNA ligase, C-terminal anti-codon recognition domain"/>
    <property type="match status" value="1"/>
</dbReference>
<keyword evidence="10 13" id="KW-0648">Protein biosynthesis</keyword>
<dbReference type="GO" id="GO:0005829">
    <property type="term" value="C:cytosol"/>
    <property type="evidence" value="ECO:0007669"/>
    <property type="project" value="TreeGrafter"/>
</dbReference>
<dbReference type="EMBL" id="AGEI01000021">
    <property type="protein sequence ID" value="EHR34046.1"/>
    <property type="molecule type" value="Genomic_DNA"/>
</dbReference>
<keyword evidence="8 13" id="KW-0862">Zinc</keyword>
<evidence type="ECO:0000256" key="9">
    <source>
        <dbReference type="ARBA" id="ARBA00022840"/>
    </source>
</evidence>
<dbReference type="Pfam" id="PF01406">
    <property type="entry name" value="tRNA-synt_1e"/>
    <property type="match status" value="1"/>
</dbReference>
<dbReference type="InterPro" id="IPR015273">
    <property type="entry name" value="Cys-tRNA-synt_Ia_DALR"/>
</dbReference>
<sequence length="463" mass="54310">MKIYNTLTRQKEDFKTIEENKVKMYVCGPTVYNYIHIGNARPLVFFDTVRNYLEYKGYDVDFVMNLTDIDDKIINRAFEEDLDFQQITKTYIKAFLQNAKDLNVNIEKIIKPQATNYIDEMITFISDLQEMDAAYDSGSTVYFNVSKAKDYGKLSKKNIEALEHGSRVEVDKEKRNPMDFALWKKQKTEKEPAWDSPWGKGRPGWHIECSVMAKEVLGETIDIHGGGEDLEFPHHENEIAQSETLHGKPFANYWMHNAMITVDKTKMSKSIGNFFTIHDIEKDFDLIIVRMWLLSGHYRSQIDFSKENLEAIKNGYIRLKNTYEDLSRYIDYTSNEEHITEDIEKEINTFVERFERSMDDDFNTANALSTLFDFAKYINTNFDENSSRDSLEKIKEVFEDLLKVLGIKFNKEILDDEINKLIEERQVARKNKDFKKADEIRDSLLEKGIRLKDTSTGVVWERI</sequence>
<keyword evidence="5 13" id="KW-0436">Ligase</keyword>
<dbReference type="EC" id="6.1.1.16" evidence="13"/>
<keyword evidence="9 13" id="KW-0067">ATP-binding</keyword>
<evidence type="ECO:0000313" key="16">
    <source>
        <dbReference type="EMBL" id="EHR34046.1"/>
    </source>
</evidence>
<feature type="short sequence motif" description="'HIGH' region" evidence="13">
    <location>
        <begin position="29"/>
        <end position="39"/>
    </location>
</feature>
<feature type="binding site" evidence="13">
    <location>
        <position position="27"/>
    </location>
    <ligand>
        <name>Zn(2+)</name>
        <dbReference type="ChEBI" id="CHEBI:29105"/>
    </ligand>
</feature>
<dbReference type="PRINTS" id="PR00983">
    <property type="entry name" value="TRNASYNTHCYS"/>
</dbReference>
<dbReference type="HAMAP" id="MF_00041">
    <property type="entry name" value="Cys_tRNA_synth"/>
    <property type="match status" value="1"/>
</dbReference>
<dbReference type="GO" id="GO:0004817">
    <property type="term" value="F:cysteine-tRNA ligase activity"/>
    <property type="evidence" value="ECO:0007669"/>
    <property type="project" value="UniProtKB-UniRule"/>
</dbReference>
<evidence type="ECO:0000256" key="5">
    <source>
        <dbReference type="ARBA" id="ARBA00022598"/>
    </source>
</evidence>
<keyword evidence="14" id="KW-0175">Coiled coil</keyword>
<dbReference type="SMART" id="SM00840">
    <property type="entry name" value="DALR_2"/>
    <property type="match status" value="1"/>
</dbReference>
<keyword evidence="7 13" id="KW-0547">Nucleotide-binding</keyword>
<keyword evidence="17" id="KW-1185">Reference proteome</keyword>
<name>H3NNS1_9FIRM</name>
<evidence type="ECO:0000256" key="6">
    <source>
        <dbReference type="ARBA" id="ARBA00022723"/>
    </source>
</evidence>
<feature type="binding site" evidence="13">
    <location>
        <position position="234"/>
    </location>
    <ligand>
        <name>Zn(2+)</name>
        <dbReference type="ChEBI" id="CHEBI:29105"/>
    </ligand>
</feature>
<evidence type="ECO:0000256" key="1">
    <source>
        <dbReference type="ARBA" id="ARBA00004496"/>
    </source>
</evidence>
<dbReference type="InterPro" id="IPR056411">
    <property type="entry name" value="CysS_C"/>
</dbReference>
<evidence type="ECO:0000256" key="2">
    <source>
        <dbReference type="ARBA" id="ARBA00005594"/>
    </source>
</evidence>
<dbReference type="PANTHER" id="PTHR10890">
    <property type="entry name" value="CYSTEINYL-TRNA SYNTHETASE"/>
    <property type="match status" value="1"/>
</dbReference>
<keyword evidence="4 13" id="KW-0963">Cytoplasm</keyword>
<dbReference type="Pfam" id="PF09190">
    <property type="entry name" value="DALR_2"/>
    <property type="match status" value="1"/>
</dbReference>
<dbReference type="InterPro" id="IPR015803">
    <property type="entry name" value="Cys-tRNA-ligase"/>
</dbReference>
<evidence type="ECO:0000313" key="17">
    <source>
        <dbReference type="Proteomes" id="UP000004191"/>
    </source>
</evidence>
<reference evidence="16 17" key="1">
    <citation type="submission" date="2012-01" db="EMBL/GenBank/DDBJ databases">
        <title>The Genome Sequence of Helcococcus kunzii ATCC 51366.</title>
        <authorList>
            <consortium name="The Broad Institute Genome Sequencing Platform"/>
            <person name="Earl A."/>
            <person name="Ward D."/>
            <person name="Feldgarden M."/>
            <person name="Gevers D."/>
            <person name="Huys G."/>
            <person name="Young S.K."/>
            <person name="Zeng Q."/>
            <person name="Gargeya S."/>
            <person name="Fitzgerald M."/>
            <person name="Haas B."/>
            <person name="Abouelleil A."/>
            <person name="Alvarado L."/>
            <person name="Arachchi H.M."/>
            <person name="Berlin A."/>
            <person name="Chapman S.B."/>
            <person name="Gearin G."/>
            <person name="Goldberg J."/>
            <person name="Griggs A."/>
            <person name="Gujja S."/>
            <person name="Hansen M."/>
            <person name="Heiman D."/>
            <person name="Howarth C."/>
            <person name="Larimer J."/>
            <person name="Lui A."/>
            <person name="MacDonald P.J.P."/>
            <person name="McCowen C."/>
            <person name="Montmayeur A."/>
            <person name="Murphy C."/>
            <person name="Neiman D."/>
            <person name="Pearson M."/>
            <person name="Priest M."/>
            <person name="Roberts A."/>
            <person name="Saif S."/>
            <person name="Shea T."/>
            <person name="Sisk P."/>
            <person name="Stolte C."/>
            <person name="Sykes S."/>
            <person name="Wortman J."/>
            <person name="Nusbaum C."/>
            <person name="Birren B."/>
        </authorList>
    </citation>
    <scope>NUCLEOTIDE SEQUENCE [LARGE SCALE GENOMIC DNA]</scope>
    <source>
        <strain evidence="16 17">ATCC 51366</strain>
    </source>
</reference>
<dbReference type="SUPFAM" id="SSF47323">
    <property type="entry name" value="Anticodon-binding domain of a subclass of class I aminoacyl-tRNA synthetases"/>
    <property type="match status" value="1"/>
</dbReference>
<dbReference type="InterPro" id="IPR024909">
    <property type="entry name" value="Cys-tRNA/MSH_ligase"/>
</dbReference>
<keyword evidence="11 13" id="KW-0030">Aminoacyl-tRNA synthetase</keyword>
<proteinExistence type="inferred from homology"/>
<dbReference type="PATRIC" id="fig|883114.3.peg.972"/>
<feature type="binding site" evidence="13">
    <location>
        <position position="238"/>
    </location>
    <ligand>
        <name>Zn(2+)</name>
        <dbReference type="ChEBI" id="CHEBI:29105"/>
    </ligand>
</feature>
<feature type="binding site" evidence="13">
    <location>
        <position position="209"/>
    </location>
    <ligand>
        <name>Zn(2+)</name>
        <dbReference type="ChEBI" id="CHEBI:29105"/>
    </ligand>
</feature>
<evidence type="ECO:0000256" key="11">
    <source>
        <dbReference type="ARBA" id="ARBA00023146"/>
    </source>
</evidence>
<dbReference type="InterPro" id="IPR014729">
    <property type="entry name" value="Rossmann-like_a/b/a_fold"/>
</dbReference>
<evidence type="ECO:0000256" key="8">
    <source>
        <dbReference type="ARBA" id="ARBA00022833"/>
    </source>
</evidence>
<dbReference type="GeneID" id="96998976"/>
<dbReference type="GO" id="GO:0006423">
    <property type="term" value="P:cysteinyl-tRNA aminoacylation"/>
    <property type="evidence" value="ECO:0007669"/>
    <property type="project" value="UniProtKB-UniRule"/>
</dbReference>